<dbReference type="GO" id="GO:0022857">
    <property type="term" value="F:transmembrane transporter activity"/>
    <property type="evidence" value="ECO:0007669"/>
    <property type="project" value="InterPro"/>
</dbReference>
<gene>
    <name evidence="8" type="ORF">MJA45_24615</name>
</gene>
<feature type="transmembrane region" description="Helical" evidence="6">
    <location>
        <begin position="286"/>
        <end position="311"/>
    </location>
</feature>
<evidence type="ECO:0000256" key="4">
    <source>
        <dbReference type="ARBA" id="ARBA00022989"/>
    </source>
</evidence>
<keyword evidence="5 6" id="KW-0472">Membrane</keyword>
<evidence type="ECO:0000313" key="9">
    <source>
        <dbReference type="Proteomes" id="UP001305702"/>
    </source>
</evidence>
<dbReference type="Gene3D" id="1.20.1250.20">
    <property type="entry name" value="MFS general substrate transporter like domains"/>
    <property type="match status" value="2"/>
</dbReference>
<keyword evidence="9" id="KW-1185">Reference proteome</keyword>
<evidence type="ECO:0000313" key="8">
    <source>
        <dbReference type="EMBL" id="WNQ10766.1"/>
    </source>
</evidence>
<dbReference type="PANTHER" id="PTHR23526:SF2">
    <property type="entry name" value="MAJOR FACILITATOR SUPERFAMILY (MFS) PROFILE DOMAIN-CONTAINING PROTEIN"/>
    <property type="match status" value="1"/>
</dbReference>
<dbReference type="InterPro" id="IPR036259">
    <property type="entry name" value="MFS_trans_sf"/>
</dbReference>
<dbReference type="AlphaFoldDB" id="A0AA96REU6"/>
<dbReference type="SUPFAM" id="SSF103473">
    <property type="entry name" value="MFS general substrate transporter"/>
    <property type="match status" value="1"/>
</dbReference>
<feature type="transmembrane region" description="Helical" evidence="6">
    <location>
        <begin position="374"/>
        <end position="392"/>
    </location>
</feature>
<evidence type="ECO:0000256" key="6">
    <source>
        <dbReference type="SAM" id="Phobius"/>
    </source>
</evidence>
<feature type="transmembrane region" description="Helical" evidence="6">
    <location>
        <begin position="84"/>
        <end position="102"/>
    </location>
</feature>
<feature type="transmembrane region" description="Helical" evidence="6">
    <location>
        <begin position="53"/>
        <end position="72"/>
    </location>
</feature>
<dbReference type="PANTHER" id="PTHR23526">
    <property type="entry name" value="INTEGRAL MEMBRANE TRANSPORT PROTEIN-RELATED"/>
    <property type="match status" value="1"/>
</dbReference>
<evidence type="ECO:0000259" key="7">
    <source>
        <dbReference type="PROSITE" id="PS50850"/>
    </source>
</evidence>
<sequence length="408" mass="44129">MKINPAGKLRHMGATAWTNFRLDAFSAVLFSVFNVVFNQFYIPIAIRHGASSFEVGLLSAAPAVGLLLSPFWASLMEGRDPKPFVIYPNVAGRLLILLPLLYGEPWVFVGTAFLFHLLMGIQAPAYAALVTRIYPAELRGRIMGNVRVAMGVLMIPLAYGVGRWIDHAGETGPLLAATVTGLVSLAVFSRLREIDTTPRALPASRAKWGDQVKLLKGNPELVLFLTATTLTGFANMLASPLYQIIQVDKLDLTNEQIGYTRMVYFGCLLFAYLLMGWVIDRYSPKTAILFGLAAYTVVPFLYGCFGTYGAVFAGMGMQGFGDAIWDIGCLAYVFRLAPGREGVVFGLHLLLFGIRGTIGPLISTGLSETLPLSVLLYGACLFALAGLVLLFASGRKARGRSRGPSLGA</sequence>
<dbReference type="Proteomes" id="UP001305702">
    <property type="component" value="Chromosome"/>
</dbReference>
<dbReference type="KEGG" id="paun:MJA45_24615"/>
<proteinExistence type="predicted"/>
<dbReference type="GO" id="GO:0005886">
    <property type="term" value="C:plasma membrane"/>
    <property type="evidence" value="ECO:0007669"/>
    <property type="project" value="UniProtKB-SubCell"/>
</dbReference>
<dbReference type="EMBL" id="CP130318">
    <property type="protein sequence ID" value="WNQ10766.1"/>
    <property type="molecule type" value="Genomic_DNA"/>
</dbReference>
<protein>
    <submittedName>
        <fullName evidence="8">MFS transporter</fullName>
    </submittedName>
</protein>
<dbReference type="InterPro" id="IPR020846">
    <property type="entry name" value="MFS_dom"/>
</dbReference>
<evidence type="ECO:0000256" key="5">
    <source>
        <dbReference type="ARBA" id="ARBA00023136"/>
    </source>
</evidence>
<dbReference type="RefSeq" id="WP_315604541.1">
    <property type="nucleotide sequence ID" value="NZ_CP130318.1"/>
</dbReference>
<comment type="subcellular location">
    <subcellularLocation>
        <location evidence="1">Cell membrane</location>
        <topology evidence="1">Multi-pass membrane protein</topology>
    </subcellularLocation>
</comment>
<evidence type="ECO:0000256" key="1">
    <source>
        <dbReference type="ARBA" id="ARBA00004651"/>
    </source>
</evidence>
<evidence type="ECO:0000256" key="3">
    <source>
        <dbReference type="ARBA" id="ARBA00022692"/>
    </source>
</evidence>
<feature type="transmembrane region" description="Helical" evidence="6">
    <location>
        <begin position="146"/>
        <end position="165"/>
    </location>
</feature>
<accession>A0AA96REU6</accession>
<dbReference type="Pfam" id="PF07690">
    <property type="entry name" value="MFS_1"/>
    <property type="match status" value="1"/>
</dbReference>
<dbReference type="PROSITE" id="PS50850">
    <property type="entry name" value="MFS"/>
    <property type="match status" value="1"/>
</dbReference>
<feature type="transmembrane region" description="Helical" evidence="6">
    <location>
        <begin position="20"/>
        <end position="41"/>
    </location>
</feature>
<dbReference type="InterPro" id="IPR052528">
    <property type="entry name" value="Sugar_transport-like"/>
</dbReference>
<feature type="transmembrane region" description="Helical" evidence="6">
    <location>
        <begin position="262"/>
        <end position="279"/>
    </location>
</feature>
<feature type="transmembrane region" description="Helical" evidence="6">
    <location>
        <begin position="108"/>
        <end position="134"/>
    </location>
</feature>
<keyword evidence="3 6" id="KW-0812">Transmembrane</keyword>
<feature type="domain" description="Major facilitator superfamily (MFS) profile" evidence="7">
    <location>
        <begin position="220"/>
        <end position="408"/>
    </location>
</feature>
<keyword evidence="4 6" id="KW-1133">Transmembrane helix</keyword>
<feature type="transmembrane region" description="Helical" evidence="6">
    <location>
        <begin position="343"/>
        <end position="362"/>
    </location>
</feature>
<name>A0AA96REU6_9BACL</name>
<dbReference type="InterPro" id="IPR011701">
    <property type="entry name" value="MFS"/>
</dbReference>
<keyword evidence="2" id="KW-0813">Transport</keyword>
<reference evidence="8 9" key="1">
    <citation type="submission" date="2022-02" db="EMBL/GenBank/DDBJ databases">
        <title>Paenibacillus sp. MBLB1776 Whole Genome Shotgun Sequencing.</title>
        <authorList>
            <person name="Hwang C.Y."/>
            <person name="Cho E.-S."/>
            <person name="Seo M.-J."/>
        </authorList>
    </citation>
    <scope>NUCLEOTIDE SEQUENCE [LARGE SCALE GENOMIC DNA]</scope>
    <source>
        <strain evidence="8 9">MBLB1776</strain>
    </source>
</reference>
<feature type="transmembrane region" description="Helical" evidence="6">
    <location>
        <begin position="221"/>
        <end position="242"/>
    </location>
</feature>
<organism evidence="8 9">
    <name type="scientific">Paenibacillus aurantius</name>
    <dbReference type="NCBI Taxonomy" id="2918900"/>
    <lineage>
        <taxon>Bacteria</taxon>
        <taxon>Bacillati</taxon>
        <taxon>Bacillota</taxon>
        <taxon>Bacilli</taxon>
        <taxon>Bacillales</taxon>
        <taxon>Paenibacillaceae</taxon>
        <taxon>Paenibacillus</taxon>
    </lineage>
</organism>
<evidence type="ECO:0000256" key="2">
    <source>
        <dbReference type="ARBA" id="ARBA00022448"/>
    </source>
</evidence>